<evidence type="ECO:0000313" key="1">
    <source>
        <dbReference type="EMBL" id="CDO86704.1"/>
    </source>
</evidence>
<dbReference type="HOGENOM" id="CLU_3273103_0_0_11"/>
<organism evidence="1">
    <name type="scientific">Mycobacterium triplex</name>
    <dbReference type="NCBI Taxonomy" id="47839"/>
    <lineage>
        <taxon>Bacteria</taxon>
        <taxon>Bacillati</taxon>
        <taxon>Actinomycetota</taxon>
        <taxon>Actinomycetes</taxon>
        <taxon>Mycobacteriales</taxon>
        <taxon>Mycobacteriaceae</taxon>
        <taxon>Mycobacterium</taxon>
        <taxon>Mycobacterium simiae complex</taxon>
    </lineage>
</organism>
<gene>
    <name evidence="1" type="ORF">BN973_01049</name>
</gene>
<dbReference type="STRING" id="47839.BN973_01049"/>
<accession>A0A024JT30</accession>
<proteinExistence type="predicted"/>
<protein>
    <submittedName>
        <fullName evidence="1">Uncharacterized protein</fullName>
    </submittedName>
</protein>
<sequence length="41" mass="4400">MSTLITFDRIEDILAPNCSDEALESAGATRMVATILTPTCK</sequence>
<dbReference type="Proteomes" id="UP000028880">
    <property type="component" value="Unassembled WGS sequence"/>
</dbReference>
<dbReference type="RefSeq" id="WP_269147635.1">
    <property type="nucleotide sequence ID" value="NZ_HG964446.1"/>
</dbReference>
<dbReference type="EMBL" id="HG964446">
    <property type="protein sequence ID" value="CDO86704.1"/>
    <property type="molecule type" value="Genomic_DNA"/>
</dbReference>
<name>A0A024JT30_9MYCO</name>
<reference evidence="1" key="1">
    <citation type="journal article" date="2014" name="Genome Announc.">
        <title>Draft Genome Sequence of Mycobacterium triplex DSM 44626.</title>
        <authorList>
            <person name="Sassi M."/>
            <person name="Croce O."/>
            <person name="Robert C."/>
            <person name="Raoult D."/>
            <person name="Drancourt M."/>
        </authorList>
    </citation>
    <scope>NUCLEOTIDE SEQUENCE [LARGE SCALE GENOMIC DNA]</scope>
    <source>
        <strain evidence="1">DSM 44626</strain>
    </source>
</reference>
<reference evidence="1" key="2">
    <citation type="submission" date="2014-04" db="EMBL/GenBank/DDBJ databases">
        <authorList>
            <person name="Urmite Genomes U."/>
        </authorList>
    </citation>
    <scope>NUCLEOTIDE SEQUENCE</scope>
    <source>
        <strain evidence="1">DSM 44626</strain>
    </source>
</reference>
<dbReference type="AlphaFoldDB" id="A0A024JT30"/>